<evidence type="ECO:0000256" key="1">
    <source>
        <dbReference type="SAM" id="MobiDB-lite"/>
    </source>
</evidence>
<reference evidence="4 5" key="1">
    <citation type="submission" date="2025-04" db="UniProtKB">
        <authorList>
            <consortium name="RefSeq"/>
        </authorList>
    </citation>
    <scope>IDENTIFICATION</scope>
    <source>
        <strain evidence="4 5">11010-0011.00</strain>
        <tissue evidence="4 5">Whole body</tissue>
    </source>
</reference>
<accession>A0A6J2TSR7</accession>
<dbReference type="GeneID" id="115627880"/>
<evidence type="ECO:0000313" key="5">
    <source>
        <dbReference type="RefSeq" id="XP_030379626.1"/>
    </source>
</evidence>
<organism evidence="3 5">
    <name type="scientific">Drosophila lebanonensis</name>
    <name type="common">Fruit fly</name>
    <name type="synonym">Scaptodrosophila lebanonensis</name>
    <dbReference type="NCBI Taxonomy" id="7225"/>
    <lineage>
        <taxon>Eukaryota</taxon>
        <taxon>Metazoa</taxon>
        <taxon>Ecdysozoa</taxon>
        <taxon>Arthropoda</taxon>
        <taxon>Hexapoda</taxon>
        <taxon>Insecta</taxon>
        <taxon>Pterygota</taxon>
        <taxon>Neoptera</taxon>
        <taxon>Endopterygota</taxon>
        <taxon>Diptera</taxon>
        <taxon>Brachycera</taxon>
        <taxon>Muscomorpha</taxon>
        <taxon>Ephydroidea</taxon>
        <taxon>Drosophilidae</taxon>
        <taxon>Scaptodrosophila</taxon>
    </lineage>
</organism>
<dbReference type="AlphaFoldDB" id="A0A6J2TSR7"/>
<evidence type="ECO:0000313" key="4">
    <source>
        <dbReference type="RefSeq" id="XP_030379624.1"/>
    </source>
</evidence>
<dbReference type="Proteomes" id="UP000504634">
    <property type="component" value="Unplaced"/>
</dbReference>
<dbReference type="PANTHER" id="PTHR34394:SF1">
    <property type="entry name" value="SIMILAR TO RIKEN CDNA 2310022B05"/>
    <property type="match status" value="1"/>
</dbReference>
<dbReference type="PANTHER" id="PTHR34394">
    <property type="entry name" value="SIMILAR TO RIKEN CDNA 2310022B05"/>
    <property type="match status" value="1"/>
</dbReference>
<dbReference type="Pfam" id="PF15797">
    <property type="entry name" value="DUF4706"/>
    <property type="match status" value="1"/>
</dbReference>
<proteinExistence type="predicted"/>
<evidence type="ECO:0000313" key="3">
    <source>
        <dbReference type="Proteomes" id="UP000504634"/>
    </source>
</evidence>
<sequence length="275" mass="30847">MPTYQYIQNYFSKLNPLAEKIARDVNDAKSAYGHVWLTLTLVEQENILNDTIIKPEIAIQYYNNASTVNGVEEAPGSTSKKAANAQKLCGVYGYDKKNLRTFIYQSVGLKTLHDENIGDYRDEHSFPFSFRTKSQINLSVLASNSNTNVIKTDNDFCKTFIVEVSTNSLSLPQSLRPIAEPVQKANAVCNAKKFPERSKDHEKSIDGTNYNDSRIFMADEQSNLLAHFGSNNTLSGSSVGSTDDETDNKEQYEENTKLLPAEVEIPKGFDFLSNW</sequence>
<feature type="domain" description="DUF4706" evidence="2">
    <location>
        <begin position="9"/>
        <end position="139"/>
    </location>
</feature>
<feature type="region of interest" description="Disordered" evidence="1">
    <location>
        <begin position="235"/>
        <end position="254"/>
    </location>
</feature>
<keyword evidence="3" id="KW-1185">Reference proteome</keyword>
<dbReference type="RefSeq" id="XP_030379624.1">
    <property type="nucleotide sequence ID" value="XM_030523764.1"/>
</dbReference>
<evidence type="ECO:0000259" key="2">
    <source>
        <dbReference type="Pfam" id="PF15797"/>
    </source>
</evidence>
<dbReference type="RefSeq" id="XP_030379626.1">
    <property type="nucleotide sequence ID" value="XM_030523766.1"/>
</dbReference>
<dbReference type="OrthoDB" id="5984457at2759"/>
<protein>
    <submittedName>
        <fullName evidence="4 5">Uncharacterized protein LOC115627880</fullName>
    </submittedName>
</protein>
<dbReference type="InterPro" id="IPR031600">
    <property type="entry name" value="DUF4706"/>
</dbReference>
<name>A0A6J2TSR7_DROLE</name>
<gene>
    <name evidence="4 5" type="primary">LOC115627880</name>
</gene>